<dbReference type="Pfam" id="PF04321">
    <property type="entry name" value="RmlD_sub_bind"/>
    <property type="match status" value="1"/>
</dbReference>
<dbReference type="GO" id="GO:0005829">
    <property type="term" value="C:cytosol"/>
    <property type="evidence" value="ECO:0007669"/>
    <property type="project" value="TreeGrafter"/>
</dbReference>
<evidence type="ECO:0000256" key="3">
    <source>
        <dbReference type="ARBA" id="ARBA00012929"/>
    </source>
</evidence>
<dbReference type="EC" id="1.1.1.133" evidence="3 6"/>
<comment type="similarity">
    <text evidence="2 6">Belongs to the dTDP-4-dehydrorhamnose reductase family.</text>
</comment>
<comment type="pathway">
    <text evidence="1 6">Carbohydrate biosynthesis; dTDP-L-rhamnose biosynthesis.</text>
</comment>
<comment type="cofactor">
    <cofactor evidence="6">
        <name>Mg(2+)</name>
        <dbReference type="ChEBI" id="CHEBI:18420"/>
    </cofactor>
    <text evidence="6">Binds 1 Mg(2+) ion per monomer.</text>
</comment>
<proteinExistence type="inferred from homology"/>
<accession>A0A7W6GDN8</accession>
<dbReference type="RefSeq" id="WP_183902684.1">
    <property type="nucleotide sequence ID" value="NZ_JACIDW010000040.1"/>
</dbReference>
<evidence type="ECO:0000256" key="1">
    <source>
        <dbReference type="ARBA" id="ARBA00004781"/>
    </source>
</evidence>
<dbReference type="InterPro" id="IPR036291">
    <property type="entry name" value="NAD(P)-bd_dom_sf"/>
</dbReference>
<evidence type="ECO:0000256" key="2">
    <source>
        <dbReference type="ARBA" id="ARBA00010944"/>
    </source>
</evidence>
<dbReference type="GO" id="GO:0019305">
    <property type="term" value="P:dTDP-rhamnose biosynthetic process"/>
    <property type="evidence" value="ECO:0007669"/>
    <property type="project" value="UniProtKB-UniPathway"/>
</dbReference>
<sequence>MKFFLVGASGQVGWQLRMCLARLGEVVAPSREAFDLMQPDPLANAIRAERPDWIINAAAYTGVDAAERNSDLAFALNAEAPRHLAVLASEIGALLVHFSTDYVFDGNNDSAYTESDPTGPLNVYGASKLEGERAIRAFCEHHLIFRTSWIYSRRRTNFLLTMERLLAAKKEVCVVCDQIGAPTSANDLAVATTGAIEHIVIQPKGSDLKGFWGTYNLTCSGETSWHGFAEAIRDRIGQTGLARVLAVSTREYNATARRPQNSRLSNEKFNRMFGFGMPDWQSALESFYQNGENVG</sequence>
<gene>
    <name evidence="8" type="ORF">GGQ67_004969</name>
</gene>
<comment type="caution">
    <text evidence="8">The sequence shown here is derived from an EMBL/GenBank/DDBJ whole genome shotgun (WGS) entry which is preliminary data.</text>
</comment>
<dbReference type="CDD" id="cd05254">
    <property type="entry name" value="dTDP_HR_like_SDR_e"/>
    <property type="match status" value="1"/>
</dbReference>
<protein>
    <recommendedName>
        <fullName evidence="4 6">dTDP-4-dehydrorhamnose reductase</fullName>
        <ecNumber evidence="3 6">1.1.1.133</ecNumber>
    </recommendedName>
</protein>
<evidence type="ECO:0000259" key="7">
    <source>
        <dbReference type="Pfam" id="PF04321"/>
    </source>
</evidence>
<dbReference type="InterPro" id="IPR029903">
    <property type="entry name" value="RmlD-like-bd"/>
</dbReference>
<comment type="catalytic activity">
    <reaction evidence="5 6">
        <text>dTDP-beta-L-rhamnose + NADP(+) = dTDP-4-dehydro-beta-L-rhamnose + NADPH + H(+)</text>
        <dbReference type="Rhea" id="RHEA:21796"/>
        <dbReference type="ChEBI" id="CHEBI:15378"/>
        <dbReference type="ChEBI" id="CHEBI:57510"/>
        <dbReference type="ChEBI" id="CHEBI:57783"/>
        <dbReference type="ChEBI" id="CHEBI:58349"/>
        <dbReference type="ChEBI" id="CHEBI:62830"/>
        <dbReference type="EC" id="1.1.1.133"/>
    </reaction>
</comment>
<dbReference type="Proteomes" id="UP000582090">
    <property type="component" value="Unassembled WGS sequence"/>
</dbReference>
<dbReference type="NCBIfam" id="TIGR01214">
    <property type="entry name" value="rmlD"/>
    <property type="match status" value="1"/>
</dbReference>
<evidence type="ECO:0000256" key="6">
    <source>
        <dbReference type="RuleBase" id="RU364082"/>
    </source>
</evidence>
<feature type="domain" description="RmlD-like substrate binding" evidence="7">
    <location>
        <begin position="1"/>
        <end position="290"/>
    </location>
</feature>
<name>A0A7W6GDN8_9HYPH</name>
<dbReference type="Gene3D" id="3.90.25.10">
    <property type="entry name" value="UDP-galactose 4-epimerase, domain 1"/>
    <property type="match status" value="1"/>
</dbReference>
<dbReference type="Gene3D" id="3.40.50.720">
    <property type="entry name" value="NAD(P)-binding Rossmann-like Domain"/>
    <property type="match status" value="1"/>
</dbReference>
<comment type="function">
    <text evidence="6">Catalyzes the reduction of dTDP-6-deoxy-L-lyxo-4-hexulose to yield dTDP-L-rhamnose.</text>
</comment>
<keyword evidence="6 8" id="KW-0560">Oxidoreductase</keyword>
<organism evidence="8 9">
    <name type="scientific">Rhizobium metallidurans</name>
    <dbReference type="NCBI Taxonomy" id="1265931"/>
    <lineage>
        <taxon>Bacteria</taxon>
        <taxon>Pseudomonadati</taxon>
        <taxon>Pseudomonadota</taxon>
        <taxon>Alphaproteobacteria</taxon>
        <taxon>Hyphomicrobiales</taxon>
        <taxon>Rhizobiaceae</taxon>
        <taxon>Rhizobium/Agrobacterium group</taxon>
        <taxon>Rhizobium</taxon>
    </lineage>
</organism>
<evidence type="ECO:0000256" key="5">
    <source>
        <dbReference type="ARBA" id="ARBA00048200"/>
    </source>
</evidence>
<keyword evidence="9" id="KW-1185">Reference proteome</keyword>
<reference evidence="8 9" key="1">
    <citation type="submission" date="2020-08" db="EMBL/GenBank/DDBJ databases">
        <title>Genomic Encyclopedia of Type Strains, Phase IV (KMG-IV): sequencing the most valuable type-strain genomes for metagenomic binning, comparative biology and taxonomic classification.</title>
        <authorList>
            <person name="Goeker M."/>
        </authorList>
    </citation>
    <scope>NUCLEOTIDE SEQUENCE [LARGE SCALE GENOMIC DNA]</scope>
    <source>
        <strain evidence="8 9">DSM 26575</strain>
    </source>
</reference>
<evidence type="ECO:0000256" key="4">
    <source>
        <dbReference type="ARBA" id="ARBA00017099"/>
    </source>
</evidence>
<keyword evidence="6" id="KW-0521">NADP</keyword>
<dbReference type="AlphaFoldDB" id="A0A7W6GDN8"/>
<dbReference type="GO" id="GO:0008831">
    <property type="term" value="F:dTDP-4-dehydrorhamnose reductase activity"/>
    <property type="evidence" value="ECO:0007669"/>
    <property type="project" value="UniProtKB-EC"/>
</dbReference>
<dbReference type="EMBL" id="JACIDW010000040">
    <property type="protein sequence ID" value="MBB3967270.1"/>
    <property type="molecule type" value="Genomic_DNA"/>
</dbReference>
<dbReference type="InterPro" id="IPR005913">
    <property type="entry name" value="dTDP_dehydrorham_reduct"/>
</dbReference>
<evidence type="ECO:0000313" key="8">
    <source>
        <dbReference type="EMBL" id="MBB3967270.1"/>
    </source>
</evidence>
<dbReference type="PANTHER" id="PTHR10491">
    <property type="entry name" value="DTDP-4-DEHYDRORHAMNOSE REDUCTASE"/>
    <property type="match status" value="1"/>
</dbReference>
<evidence type="ECO:0000313" key="9">
    <source>
        <dbReference type="Proteomes" id="UP000582090"/>
    </source>
</evidence>
<dbReference type="PANTHER" id="PTHR10491:SF4">
    <property type="entry name" value="METHIONINE ADENOSYLTRANSFERASE 2 SUBUNIT BETA"/>
    <property type="match status" value="1"/>
</dbReference>
<dbReference type="UniPathway" id="UPA00124"/>
<dbReference type="SUPFAM" id="SSF51735">
    <property type="entry name" value="NAD(P)-binding Rossmann-fold domains"/>
    <property type="match status" value="1"/>
</dbReference>